<evidence type="ECO:0000313" key="1">
    <source>
        <dbReference type="EMBL" id="SEM82321.1"/>
    </source>
</evidence>
<dbReference type="Proteomes" id="UP000199158">
    <property type="component" value="Unassembled WGS sequence"/>
</dbReference>
<reference evidence="1 2" key="1">
    <citation type="submission" date="2016-10" db="EMBL/GenBank/DDBJ databases">
        <authorList>
            <person name="de Groot N.N."/>
        </authorList>
    </citation>
    <scope>NUCLEOTIDE SEQUENCE [LARGE SCALE GENOMIC DNA]</scope>
    <source>
        <strain evidence="1 2">CGMCC 1.5070</strain>
    </source>
</reference>
<dbReference type="SUPFAM" id="SSF142906">
    <property type="entry name" value="YjbR-like"/>
    <property type="match status" value="1"/>
</dbReference>
<dbReference type="InterPro" id="IPR007351">
    <property type="entry name" value="YjbR"/>
</dbReference>
<dbReference type="InterPro" id="IPR038056">
    <property type="entry name" value="YjbR-like_sf"/>
</dbReference>
<dbReference type="PANTHER" id="PTHR35145">
    <property type="entry name" value="CYTOPLASMIC PROTEIN-RELATED"/>
    <property type="match status" value="1"/>
</dbReference>
<dbReference type="Gene3D" id="3.90.1150.30">
    <property type="match status" value="1"/>
</dbReference>
<evidence type="ECO:0000313" key="2">
    <source>
        <dbReference type="Proteomes" id="UP000199158"/>
    </source>
</evidence>
<keyword evidence="1" id="KW-0238">DNA-binding</keyword>
<gene>
    <name evidence="1" type="ORF">SAMN05216180_1911</name>
</gene>
<dbReference type="OrthoDB" id="9789813at2"/>
<keyword evidence="2" id="KW-1185">Reference proteome</keyword>
<accession>A0A1H8BHF5</accession>
<dbReference type="PANTHER" id="PTHR35145:SF1">
    <property type="entry name" value="CYTOPLASMIC PROTEIN"/>
    <property type="match status" value="1"/>
</dbReference>
<dbReference type="EMBL" id="FOCG01000001">
    <property type="protein sequence ID" value="SEM82321.1"/>
    <property type="molecule type" value="Genomic_DNA"/>
</dbReference>
<dbReference type="GO" id="GO:0003677">
    <property type="term" value="F:DNA binding"/>
    <property type="evidence" value="ECO:0007669"/>
    <property type="project" value="UniProtKB-KW"/>
</dbReference>
<proteinExistence type="predicted"/>
<protein>
    <submittedName>
        <fullName evidence="1">Predicted DNA-binding protein, MmcQ/YjbR family</fullName>
    </submittedName>
</protein>
<dbReference type="STRING" id="474960.SAMN05216180_1911"/>
<dbReference type="AlphaFoldDB" id="A0A1H8BHF5"/>
<organism evidence="1 2">
    <name type="scientific">Hydrogenoanaerobacterium saccharovorans</name>
    <dbReference type="NCBI Taxonomy" id="474960"/>
    <lineage>
        <taxon>Bacteria</taxon>
        <taxon>Bacillati</taxon>
        <taxon>Bacillota</taxon>
        <taxon>Clostridia</taxon>
        <taxon>Eubacteriales</taxon>
        <taxon>Oscillospiraceae</taxon>
        <taxon>Hydrogenoanaerobacterium</taxon>
    </lineage>
</organism>
<name>A0A1H8BHF5_9FIRM</name>
<dbReference type="RefSeq" id="WP_092754670.1">
    <property type="nucleotide sequence ID" value="NZ_FOCG01000001.1"/>
</dbReference>
<dbReference type="Pfam" id="PF04237">
    <property type="entry name" value="YjbR"/>
    <property type="match status" value="1"/>
</dbReference>
<dbReference type="InterPro" id="IPR058532">
    <property type="entry name" value="YjbR/MT2646/Rv2570-like"/>
</dbReference>
<sequence>MAYEWLDEYCLNKQGVIKDYQPEWQATRYFIGGKMFAMQGGDKNGKPIFTMKLEPLFGDYLRKQYKDIVPGYYMNKQHWNSLYLDGNVPDDVVRDMADKAYMAVLQTLTKKVQKEISGLDNEPSAK</sequence>